<dbReference type="InterPro" id="IPR036388">
    <property type="entry name" value="WH-like_DNA-bd_sf"/>
</dbReference>
<comment type="subcellular location">
    <subcellularLocation>
        <location evidence="1 7">Cell membrane</location>
        <topology evidence="1 7">Multi-pass membrane protein</topology>
    </subcellularLocation>
</comment>
<dbReference type="PANTHER" id="PTHR30213">
    <property type="entry name" value="INNER MEMBRANE PROTEIN YHJD"/>
    <property type="match status" value="1"/>
</dbReference>
<reference evidence="9" key="1">
    <citation type="submission" date="2017-05" db="EMBL/GenBank/DDBJ databases">
        <authorList>
            <person name="Sharma S."/>
            <person name="Sidhu C."/>
            <person name="Pinnaka A.K."/>
        </authorList>
    </citation>
    <scope>NUCLEOTIDE SEQUENCE [LARGE SCALE GENOMIC DNA]</scope>
    <source>
        <strain evidence="9">AK93</strain>
    </source>
</reference>
<keyword evidence="6 7" id="KW-0472">Membrane</keyword>
<keyword evidence="9" id="KW-1185">Reference proteome</keyword>
<dbReference type="Gene3D" id="1.20.1270.390">
    <property type="match status" value="1"/>
</dbReference>
<dbReference type="SUPFAM" id="SSF46785">
    <property type="entry name" value="Winged helix' DNA-binding domain"/>
    <property type="match status" value="1"/>
</dbReference>
<evidence type="ECO:0000313" key="9">
    <source>
        <dbReference type="Proteomes" id="UP000256763"/>
    </source>
</evidence>
<dbReference type="AlphaFoldDB" id="A0A3E0WYA7"/>
<proteinExistence type="inferred from homology"/>
<evidence type="ECO:0000313" key="8">
    <source>
        <dbReference type="EMBL" id="RFA37990.1"/>
    </source>
</evidence>
<comment type="caution">
    <text evidence="8">The sequence shown here is derived from an EMBL/GenBank/DDBJ whole genome shotgun (WGS) entry which is preliminary data.</text>
</comment>
<dbReference type="HAMAP" id="MF_00672">
    <property type="entry name" value="UPF0761"/>
    <property type="match status" value="1"/>
</dbReference>
<keyword evidence="4 7" id="KW-0812">Transmembrane</keyword>
<feature type="transmembrane region" description="Helical" evidence="7">
    <location>
        <begin position="321"/>
        <end position="344"/>
    </location>
</feature>
<accession>A0A3E0WYA7</accession>
<evidence type="ECO:0000256" key="1">
    <source>
        <dbReference type="ARBA" id="ARBA00004651"/>
    </source>
</evidence>
<evidence type="ECO:0000256" key="7">
    <source>
        <dbReference type="HAMAP-Rule" id="MF_00672"/>
    </source>
</evidence>
<dbReference type="GO" id="GO:0005886">
    <property type="term" value="C:plasma membrane"/>
    <property type="evidence" value="ECO:0007669"/>
    <property type="project" value="UniProtKB-SubCell"/>
</dbReference>
<gene>
    <name evidence="8" type="ORF">CAL65_06390</name>
</gene>
<name>A0A3E0WYA7_9GAMM</name>
<feature type="transmembrane region" description="Helical" evidence="7">
    <location>
        <begin position="219"/>
        <end position="240"/>
    </location>
</feature>
<evidence type="ECO:0000256" key="6">
    <source>
        <dbReference type="ARBA" id="ARBA00023136"/>
    </source>
</evidence>
<dbReference type="InterPro" id="IPR036390">
    <property type="entry name" value="WH_DNA-bd_sf"/>
</dbReference>
<evidence type="ECO:0000256" key="4">
    <source>
        <dbReference type="ARBA" id="ARBA00022692"/>
    </source>
</evidence>
<dbReference type="Pfam" id="PF03631">
    <property type="entry name" value="Virul_fac_BrkB"/>
    <property type="match status" value="1"/>
</dbReference>
<sequence>MSDARQAINAARAVGDELANPQALEEAELLIEAASRALSEGRYREARSAAMAAKRSAMLAREASLGVLENRDFGVRNVGATLARLTDRQQWYYWLCEWRNFAIYLSRRVVHDNCLQNAATLAYTTLLSIVPLLAVGFSVLAAFPVFEPLVDQVRTVIFTNLVPATGEVVSDYIEHFISQAAGLTVAGIAGLLVSALLLMSAIDKALNDIWSVRNRRRPLYGFMVYWTVLTLSPLLIGVAVLASTYVGTLSAELARGPRQLLASVTPFLAQAAIFTFLYSAVPNRRVPLSHAVIGALLASFMFEIAKGGFAWYVAAFPTFEVIYGALATLPLFLVWVYVSWIILLTGAEFTQALSGYRNNRPGALGDPAMEFTLTVHLLGHLWQAQREGRTVSLKQLVAREPDAGETALQRVLQHLESARIVQRTAQGNWVFARDPNSFTLLDVYRSYPVVLPEAQQCRVDSDADQRLAALLKPVDRSLEESLAVPVAEVFSDGERERT</sequence>
<feature type="transmembrane region" description="Helical" evidence="7">
    <location>
        <begin position="293"/>
        <end position="315"/>
    </location>
</feature>
<evidence type="ECO:0000256" key="5">
    <source>
        <dbReference type="ARBA" id="ARBA00022989"/>
    </source>
</evidence>
<dbReference type="InterPro" id="IPR023679">
    <property type="entry name" value="UPF0761_bac"/>
</dbReference>
<evidence type="ECO:0000256" key="3">
    <source>
        <dbReference type="ARBA" id="ARBA00022519"/>
    </source>
</evidence>
<dbReference type="EMBL" id="NFZW01000005">
    <property type="protein sequence ID" value="RFA37990.1"/>
    <property type="molecule type" value="Genomic_DNA"/>
</dbReference>
<feature type="transmembrane region" description="Helical" evidence="7">
    <location>
        <begin position="176"/>
        <end position="198"/>
    </location>
</feature>
<dbReference type="Proteomes" id="UP000256763">
    <property type="component" value="Unassembled WGS sequence"/>
</dbReference>
<organism evidence="8 9">
    <name type="scientific">Alkalilimnicola ehrlichii</name>
    <dbReference type="NCBI Taxonomy" id="351052"/>
    <lineage>
        <taxon>Bacteria</taxon>
        <taxon>Pseudomonadati</taxon>
        <taxon>Pseudomonadota</taxon>
        <taxon>Gammaproteobacteria</taxon>
        <taxon>Chromatiales</taxon>
        <taxon>Ectothiorhodospiraceae</taxon>
        <taxon>Alkalilimnicola</taxon>
    </lineage>
</organism>
<dbReference type="Gene3D" id="1.10.10.10">
    <property type="entry name" value="Winged helix-like DNA-binding domain superfamily/Winged helix DNA-binding domain"/>
    <property type="match status" value="1"/>
</dbReference>
<keyword evidence="2 7" id="KW-1003">Cell membrane</keyword>
<dbReference type="RefSeq" id="WP_116347611.1">
    <property type="nucleotide sequence ID" value="NZ_NFZW01000005.1"/>
</dbReference>
<dbReference type="PANTHER" id="PTHR30213:SF0">
    <property type="entry name" value="UPF0761 MEMBRANE PROTEIN YIHY"/>
    <property type="match status" value="1"/>
</dbReference>
<feature type="transmembrane region" description="Helical" evidence="7">
    <location>
        <begin position="121"/>
        <end position="146"/>
    </location>
</feature>
<dbReference type="NCBIfam" id="NF002457">
    <property type="entry name" value="PRK01637.1"/>
    <property type="match status" value="1"/>
</dbReference>
<keyword evidence="5 7" id="KW-1133">Transmembrane helix</keyword>
<protein>
    <recommendedName>
        <fullName evidence="7">UPF0761 membrane protein CAL65_06390</fullName>
    </recommendedName>
</protein>
<dbReference type="NCBIfam" id="TIGR00765">
    <property type="entry name" value="yihY_not_rbn"/>
    <property type="match status" value="1"/>
</dbReference>
<comment type="similarity">
    <text evidence="7">Belongs to the UPF0761 family.</text>
</comment>
<keyword evidence="3" id="KW-0997">Cell inner membrane</keyword>
<feature type="transmembrane region" description="Helical" evidence="7">
    <location>
        <begin position="260"/>
        <end position="281"/>
    </location>
</feature>
<evidence type="ECO:0000256" key="2">
    <source>
        <dbReference type="ARBA" id="ARBA00022475"/>
    </source>
</evidence>
<dbReference type="InterPro" id="IPR017039">
    <property type="entry name" value="Virul_fac_BrkB"/>
</dbReference>